<accession>A0A510JQY0</accession>
<dbReference type="InterPro" id="IPR009614">
    <property type="entry name" value="YoeB_toxin"/>
</dbReference>
<evidence type="ECO:0000256" key="6">
    <source>
        <dbReference type="ARBA" id="ARBA00030388"/>
    </source>
</evidence>
<dbReference type="GO" id="GO:0045892">
    <property type="term" value="P:negative regulation of DNA-templated transcription"/>
    <property type="evidence" value="ECO:0007669"/>
    <property type="project" value="TreeGrafter"/>
</dbReference>
<dbReference type="SUPFAM" id="SSF143011">
    <property type="entry name" value="RelE-like"/>
    <property type="match status" value="1"/>
</dbReference>
<evidence type="ECO:0000256" key="4">
    <source>
        <dbReference type="ARBA" id="ARBA00022759"/>
    </source>
</evidence>
<evidence type="ECO:0000313" key="8">
    <source>
        <dbReference type="Proteomes" id="UP000322617"/>
    </source>
</evidence>
<dbReference type="Pfam" id="PF06769">
    <property type="entry name" value="YoeB_toxin"/>
    <property type="match status" value="1"/>
</dbReference>
<reference evidence="7 8" key="1">
    <citation type="submission" date="2019-07" db="EMBL/GenBank/DDBJ databases">
        <title>Complete Genome Sequence of Leptotrichia shahii Strain JCM 16776.</title>
        <authorList>
            <person name="Watanabe S."/>
            <person name="Cui L."/>
        </authorList>
    </citation>
    <scope>NUCLEOTIDE SEQUENCE [LARGE SCALE GENOMIC DNA]</scope>
    <source>
        <strain evidence="7 8">JCM16776</strain>
        <plasmid evidence="8">jcm16776p1 dna</plasmid>
    </source>
</reference>
<evidence type="ECO:0000256" key="3">
    <source>
        <dbReference type="ARBA" id="ARBA00022722"/>
    </source>
</evidence>
<gene>
    <name evidence="7" type="ORF">JCM16776_p1006</name>
</gene>
<dbReference type="PANTHER" id="PTHR38039:SF1">
    <property type="entry name" value="TOXIN YOEB"/>
    <property type="match status" value="1"/>
</dbReference>
<keyword evidence="2" id="KW-1277">Toxin-antitoxin system</keyword>
<comment type="similarity">
    <text evidence="1">Belongs to the YoeB family.</text>
</comment>
<evidence type="ECO:0000256" key="5">
    <source>
        <dbReference type="ARBA" id="ARBA00022801"/>
    </source>
</evidence>
<protein>
    <recommendedName>
        <fullName evidence="6">Putative mRNA interferase YoeB</fullName>
    </recommendedName>
</protein>
<dbReference type="GO" id="GO:0016787">
    <property type="term" value="F:hydrolase activity"/>
    <property type="evidence" value="ECO:0007669"/>
    <property type="project" value="UniProtKB-KW"/>
</dbReference>
<dbReference type="GO" id="GO:0004519">
    <property type="term" value="F:endonuclease activity"/>
    <property type="evidence" value="ECO:0007669"/>
    <property type="project" value="UniProtKB-KW"/>
</dbReference>
<organism evidence="7 8">
    <name type="scientific">Leptotrichia shahii</name>
    <dbReference type="NCBI Taxonomy" id="157691"/>
    <lineage>
        <taxon>Bacteria</taxon>
        <taxon>Fusobacteriati</taxon>
        <taxon>Fusobacteriota</taxon>
        <taxon>Fusobacteriia</taxon>
        <taxon>Fusobacteriales</taxon>
        <taxon>Leptotrichiaceae</taxon>
        <taxon>Leptotrichia</taxon>
    </lineage>
</organism>
<dbReference type="Proteomes" id="UP000322617">
    <property type="component" value="Plasmid JCM16776p1"/>
</dbReference>
<dbReference type="GO" id="GO:0006401">
    <property type="term" value="P:RNA catabolic process"/>
    <property type="evidence" value="ECO:0007669"/>
    <property type="project" value="InterPro"/>
</dbReference>
<dbReference type="AlphaFoldDB" id="A0A510JQY0"/>
<keyword evidence="7" id="KW-0614">Plasmid</keyword>
<evidence type="ECO:0000256" key="1">
    <source>
        <dbReference type="ARBA" id="ARBA00008172"/>
    </source>
</evidence>
<dbReference type="EMBL" id="AP019828">
    <property type="protein sequence ID" value="BBM41762.1"/>
    <property type="molecule type" value="Genomic_DNA"/>
</dbReference>
<keyword evidence="4" id="KW-0255">Endonuclease</keyword>
<proteinExistence type="inferred from homology"/>
<keyword evidence="3" id="KW-0540">Nuclease</keyword>
<geneLocation type="plasmid" evidence="8">
    <name>jcm16776p1 dna</name>
</geneLocation>
<dbReference type="KEGG" id="lsz:JCM16776_p1006"/>
<dbReference type="Gene3D" id="3.30.2310.20">
    <property type="entry name" value="RelE-like"/>
    <property type="match status" value="1"/>
</dbReference>
<name>A0A510JQY0_9FUSO</name>
<dbReference type="InterPro" id="IPR035093">
    <property type="entry name" value="RelE/ParE_toxin_dom_sf"/>
</dbReference>
<evidence type="ECO:0000313" key="7">
    <source>
        <dbReference type="EMBL" id="BBM41762.1"/>
    </source>
</evidence>
<dbReference type="PANTHER" id="PTHR38039">
    <property type="entry name" value="TOXIN YOEB"/>
    <property type="match status" value="1"/>
</dbReference>
<keyword evidence="8" id="KW-1185">Reference proteome</keyword>
<dbReference type="NCBIfam" id="TIGR02116">
    <property type="entry name" value="toxin_Txe_YoeB"/>
    <property type="match status" value="1"/>
</dbReference>
<dbReference type="STRING" id="1122172.GCA_000373045_01111"/>
<keyword evidence="5" id="KW-0378">Hydrolase</keyword>
<evidence type="ECO:0000256" key="2">
    <source>
        <dbReference type="ARBA" id="ARBA00022649"/>
    </source>
</evidence>
<sequence length="91" mass="10870">MRLIMIKSWTDEAWEEFQYWAKNDKKVFKRILELIKDIDRNGYTGICKPEALKYDFSGYWSRRIDAGNRIVYKIEDGIIKIVQCGSHYGDK</sequence>